<evidence type="ECO:0000256" key="11">
    <source>
        <dbReference type="RuleBase" id="RU362068"/>
    </source>
</evidence>
<dbReference type="InterPro" id="IPR051402">
    <property type="entry name" value="KPR-Related"/>
</dbReference>
<dbReference type="KEGG" id="bgv:CAL12_13045"/>
<evidence type="ECO:0000256" key="9">
    <source>
        <dbReference type="ARBA" id="ARBA00032024"/>
    </source>
</evidence>
<dbReference type="GO" id="GO:0005737">
    <property type="term" value="C:cytoplasm"/>
    <property type="evidence" value="ECO:0007669"/>
    <property type="project" value="TreeGrafter"/>
</dbReference>
<keyword evidence="15" id="KW-1185">Reference proteome</keyword>
<dbReference type="STRING" id="1416806.CAL12_13045"/>
<dbReference type="GO" id="GO:0008677">
    <property type="term" value="F:2-dehydropantoate 2-reductase activity"/>
    <property type="evidence" value="ECO:0007669"/>
    <property type="project" value="UniProtKB-EC"/>
</dbReference>
<evidence type="ECO:0000256" key="2">
    <source>
        <dbReference type="ARBA" id="ARBA00004994"/>
    </source>
</evidence>
<feature type="domain" description="Ketopantoate reductase C-terminal" evidence="13">
    <location>
        <begin position="178"/>
        <end position="300"/>
    </location>
</feature>
<dbReference type="Proteomes" id="UP000194151">
    <property type="component" value="Chromosome"/>
</dbReference>
<keyword evidence="7 11" id="KW-0521">NADP</keyword>
<dbReference type="SUPFAM" id="SSF48179">
    <property type="entry name" value="6-phosphogluconate dehydrogenase C-terminal domain-like"/>
    <property type="match status" value="1"/>
</dbReference>
<evidence type="ECO:0000313" key="15">
    <source>
        <dbReference type="Proteomes" id="UP000194151"/>
    </source>
</evidence>
<comment type="catalytic activity">
    <reaction evidence="10 11">
        <text>(R)-pantoate + NADP(+) = 2-dehydropantoate + NADPH + H(+)</text>
        <dbReference type="Rhea" id="RHEA:16233"/>
        <dbReference type="ChEBI" id="CHEBI:11561"/>
        <dbReference type="ChEBI" id="CHEBI:15378"/>
        <dbReference type="ChEBI" id="CHEBI:15980"/>
        <dbReference type="ChEBI" id="CHEBI:57783"/>
        <dbReference type="ChEBI" id="CHEBI:58349"/>
        <dbReference type="EC" id="1.1.1.169"/>
    </reaction>
</comment>
<dbReference type="FunFam" id="3.40.50.720:FF:000307">
    <property type="entry name" value="2-dehydropantoate 2-reductase"/>
    <property type="match status" value="1"/>
</dbReference>
<comment type="function">
    <text evidence="1 11">Catalyzes the NADPH-dependent reduction of ketopantoate into pantoic acid.</text>
</comment>
<dbReference type="NCBIfam" id="TIGR00745">
    <property type="entry name" value="apbA_panE"/>
    <property type="match status" value="1"/>
</dbReference>
<dbReference type="UniPathway" id="UPA00028">
    <property type="reaction ID" value="UER00004"/>
</dbReference>
<dbReference type="SUPFAM" id="SSF51735">
    <property type="entry name" value="NAD(P)-binding Rossmann-fold domains"/>
    <property type="match status" value="1"/>
</dbReference>
<dbReference type="Pfam" id="PF02558">
    <property type="entry name" value="ApbA"/>
    <property type="match status" value="1"/>
</dbReference>
<evidence type="ECO:0000256" key="3">
    <source>
        <dbReference type="ARBA" id="ARBA00007870"/>
    </source>
</evidence>
<dbReference type="EMBL" id="CP021108">
    <property type="protein sequence ID" value="ARP81643.1"/>
    <property type="molecule type" value="Genomic_DNA"/>
</dbReference>
<evidence type="ECO:0000256" key="1">
    <source>
        <dbReference type="ARBA" id="ARBA00002919"/>
    </source>
</evidence>
<dbReference type="InterPro" id="IPR013328">
    <property type="entry name" value="6PGD_dom2"/>
</dbReference>
<reference evidence="14 15" key="1">
    <citation type="submission" date="2017-05" db="EMBL/GenBank/DDBJ databases">
        <title>Complete and WGS of Bordetella genogroups.</title>
        <authorList>
            <person name="Spilker T."/>
            <person name="LiPuma J."/>
        </authorList>
    </citation>
    <scope>NUCLEOTIDE SEQUENCE [LARGE SCALE GENOMIC DNA]</scope>
    <source>
        <strain evidence="14 15">AU19157</strain>
    </source>
</reference>
<evidence type="ECO:0000259" key="12">
    <source>
        <dbReference type="Pfam" id="PF02558"/>
    </source>
</evidence>
<dbReference type="RefSeq" id="WP_086064830.1">
    <property type="nucleotide sequence ID" value="NZ_CP021108.1"/>
</dbReference>
<dbReference type="Pfam" id="PF08546">
    <property type="entry name" value="ApbA_C"/>
    <property type="match status" value="1"/>
</dbReference>
<dbReference type="InterPro" id="IPR003710">
    <property type="entry name" value="ApbA"/>
</dbReference>
<evidence type="ECO:0000256" key="8">
    <source>
        <dbReference type="ARBA" id="ARBA00023002"/>
    </source>
</evidence>
<dbReference type="PANTHER" id="PTHR21708:SF26">
    <property type="entry name" value="2-DEHYDROPANTOATE 2-REDUCTASE"/>
    <property type="match status" value="1"/>
</dbReference>
<name>A0A1W6YM69_9BORD</name>
<evidence type="ECO:0000259" key="13">
    <source>
        <dbReference type="Pfam" id="PF08546"/>
    </source>
</evidence>
<dbReference type="InterPro" id="IPR008927">
    <property type="entry name" value="6-PGluconate_DH-like_C_sf"/>
</dbReference>
<evidence type="ECO:0000256" key="5">
    <source>
        <dbReference type="ARBA" id="ARBA00019465"/>
    </source>
</evidence>
<dbReference type="InterPro" id="IPR036291">
    <property type="entry name" value="NAD(P)-bd_dom_sf"/>
</dbReference>
<dbReference type="InterPro" id="IPR013332">
    <property type="entry name" value="KPR_N"/>
</dbReference>
<comment type="pathway">
    <text evidence="2 11">Cofactor biosynthesis; (R)-pantothenate biosynthesis; (R)-pantoate from 3-methyl-2-oxobutanoate: step 2/2.</text>
</comment>
<comment type="similarity">
    <text evidence="3 11">Belongs to the ketopantoate reductase family.</text>
</comment>
<dbReference type="InterPro" id="IPR013752">
    <property type="entry name" value="KPA_reductase"/>
</dbReference>
<dbReference type="Gene3D" id="3.40.50.720">
    <property type="entry name" value="NAD(P)-binding Rossmann-like Domain"/>
    <property type="match status" value="1"/>
</dbReference>
<dbReference type="GO" id="GO:0015940">
    <property type="term" value="P:pantothenate biosynthetic process"/>
    <property type="evidence" value="ECO:0007669"/>
    <property type="project" value="UniProtKB-UniPathway"/>
</dbReference>
<gene>
    <name evidence="14" type="ORF">CAL12_13045</name>
</gene>
<dbReference type="OrthoDB" id="9796561at2"/>
<keyword evidence="6 11" id="KW-0566">Pantothenate biosynthesis</keyword>
<evidence type="ECO:0000256" key="10">
    <source>
        <dbReference type="ARBA" id="ARBA00048793"/>
    </source>
</evidence>
<evidence type="ECO:0000256" key="6">
    <source>
        <dbReference type="ARBA" id="ARBA00022655"/>
    </source>
</evidence>
<dbReference type="EC" id="1.1.1.169" evidence="4 11"/>
<dbReference type="Gene3D" id="1.10.1040.10">
    <property type="entry name" value="N-(1-d-carboxylethyl)-l-norvaline Dehydrogenase, domain 2"/>
    <property type="match status" value="1"/>
</dbReference>
<keyword evidence="8 11" id="KW-0560">Oxidoreductase</keyword>
<evidence type="ECO:0000256" key="7">
    <source>
        <dbReference type="ARBA" id="ARBA00022857"/>
    </source>
</evidence>
<evidence type="ECO:0000313" key="14">
    <source>
        <dbReference type="EMBL" id="ARP81643.1"/>
    </source>
</evidence>
<protein>
    <recommendedName>
        <fullName evidence="5 11">2-dehydropantoate 2-reductase</fullName>
        <ecNumber evidence="4 11">1.1.1.169</ecNumber>
    </recommendedName>
    <alternativeName>
        <fullName evidence="9 11">Ketopantoate reductase</fullName>
    </alternativeName>
</protein>
<dbReference type="AlphaFoldDB" id="A0A1W6YM69"/>
<dbReference type="PANTHER" id="PTHR21708">
    <property type="entry name" value="PROBABLE 2-DEHYDROPANTOATE 2-REDUCTASE"/>
    <property type="match status" value="1"/>
</dbReference>
<evidence type="ECO:0000256" key="4">
    <source>
        <dbReference type="ARBA" id="ARBA00013014"/>
    </source>
</evidence>
<dbReference type="FunFam" id="1.10.1040.10:FF:000017">
    <property type="entry name" value="2-dehydropantoate 2-reductase"/>
    <property type="match status" value="1"/>
</dbReference>
<organism evidence="14 15">
    <name type="scientific">Bordetella genomosp. 8</name>
    <dbReference type="NCBI Taxonomy" id="1416806"/>
    <lineage>
        <taxon>Bacteria</taxon>
        <taxon>Pseudomonadati</taxon>
        <taxon>Pseudomonadota</taxon>
        <taxon>Betaproteobacteria</taxon>
        <taxon>Burkholderiales</taxon>
        <taxon>Alcaligenaceae</taxon>
        <taxon>Bordetella</taxon>
    </lineage>
</organism>
<accession>A0A1W6YM69</accession>
<sequence length="316" mass="33453">MKILVVGAGAIGGYYGARLLEAGADVTFLVRPRRAALLRERGLRVYSALGDYTGSVRAVTRDALTAAYDLVLLSCKAYDLDDAVADIAPAMSGSAAILPFLNGMSVYDSLDQRYGRARVLGGVAYIATMLEADGAIRHFGANDVVQIGARAPGARGVAEAAYALFARSPGNRALAGEIDQALWNKWVMLASGALMNCLMRGTIADILATQDGRDLMVQAMRECSAVAAAEGHALSDDETQRLGARLLDDKSTWAASMMRDIAQQAPRLEADAIVGDMIVRAERHGIAVPLVRTAYCALQVYAGQRDTGDVAASLAR</sequence>
<proteinExistence type="inferred from homology"/>
<feature type="domain" description="Ketopantoate reductase N-terminal" evidence="12">
    <location>
        <begin position="3"/>
        <end position="150"/>
    </location>
</feature>